<reference evidence="2 3" key="1">
    <citation type="submission" date="2018-08" db="EMBL/GenBank/DDBJ databases">
        <title>Lysobacter weifangensis sp. nov., a new member of the family 'Xanthomonadaceae', isolated from soil in a farmland.</title>
        <authorList>
            <person name="Zhao H."/>
        </authorList>
    </citation>
    <scope>NUCLEOTIDE SEQUENCE [LARGE SCALE GENOMIC DNA]</scope>
    <source>
        <strain evidence="2 3">WF-2</strain>
    </source>
</reference>
<dbReference type="AlphaFoldDB" id="A0A372DPB2"/>
<organism evidence="2 3">
    <name type="scientific">Cognatiluteimonas weifangensis</name>
    <dbReference type="NCBI Taxonomy" id="2303539"/>
    <lineage>
        <taxon>Bacteria</taxon>
        <taxon>Pseudomonadati</taxon>
        <taxon>Pseudomonadota</taxon>
        <taxon>Gammaproteobacteria</taxon>
        <taxon>Lysobacterales</taxon>
        <taxon>Lysobacteraceae</taxon>
        <taxon>Cognatiluteimonas</taxon>
    </lineage>
</organism>
<keyword evidence="1" id="KW-0812">Transmembrane</keyword>
<dbReference type="EMBL" id="QVPD01000003">
    <property type="protein sequence ID" value="RFP61386.1"/>
    <property type="molecule type" value="Genomic_DNA"/>
</dbReference>
<evidence type="ECO:0000256" key="1">
    <source>
        <dbReference type="SAM" id="Phobius"/>
    </source>
</evidence>
<feature type="transmembrane region" description="Helical" evidence="1">
    <location>
        <begin position="79"/>
        <end position="97"/>
    </location>
</feature>
<evidence type="ECO:0000313" key="3">
    <source>
        <dbReference type="Proteomes" id="UP000262917"/>
    </source>
</evidence>
<dbReference type="OrthoDB" id="6030993at2"/>
<protein>
    <submittedName>
        <fullName evidence="2">Uncharacterized protein</fullName>
    </submittedName>
</protein>
<evidence type="ECO:0000313" key="2">
    <source>
        <dbReference type="EMBL" id="RFP61386.1"/>
    </source>
</evidence>
<feature type="transmembrane region" description="Helical" evidence="1">
    <location>
        <begin position="46"/>
        <end position="72"/>
    </location>
</feature>
<accession>A0A372DPB2</accession>
<keyword evidence="3" id="KW-1185">Reference proteome</keyword>
<keyword evidence="1" id="KW-0472">Membrane</keyword>
<sequence length="139" mass="14095">MEVIRQLLKIALVALVALLAVAGALALIFGLGAGGLTIALSPAGTAAGVFAVAFLAGAIPALLIAPFVYFYFWRSNRATWGSAVIAGAIGGALIGLLDRGVMGYAIPSGIAVAILTHLGARRWLGPNNSFKPKPLRGSA</sequence>
<dbReference type="RefSeq" id="WP_117201812.1">
    <property type="nucleotide sequence ID" value="NZ_JBHTBK010000010.1"/>
</dbReference>
<keyword evidence="1" id="KW-1133">Transmembrane helix</keyword>
<dbReference type="Proteomes" id="UP000262917">
    <property type="component" value="Unassembled WGS sequence"/>
</dbReference>
<gene>
    <name evidence="2" type="ORF">D0Y53_03395</name>
</gene>
<comment type="caution">
    <text evidence="2">The sequence shown here is derived from an EMBL/GenBank/DDBJ whole genome shotgun (WGS) entry which is preliminary data.</text>
</comment>
<feature type="transmembrane region" description="Helical" evidence="1">
    <location>
        <begin position="103"/>
        <end position="124"/>
    </location>
</feature>
<feature type="transmembrane region" description="Helical" evidence="1">
    <location>
        <begin position="12"/>
        <end position="40"/>
    </location>
</feature>
<proteinExistence type="predicted"/>
<name>A0A372DPB2_9GAMM</name>